<dbReference type="SUPFAM" id="SSF56436">
    <property type="entry name" value="C-type lectin-like"/>
    <property type="match status" value="1"/>
</dbReference>
<protein>
    <recommendedName>
        <fullName evidence="1">C-type lectin domain-containing protein</fullName>
    </recommendedName>
</protein>
<dbReference type="InterPro" id="IPR016187">
    <property type="entry name" value="CTDL_fold"/>
</dbReference>
<dbReference type="InterPro" id="IPR001304">
    <property type="entry name" value="C-type_lectin-like"/>
</dbReference>
<dbReference type="Gene3D" id="3.10.100.10">
    <property type="entry name" value="Mannose-Binding Protein A, subunit A"/>
    <property type="match status" value="1"/>
</dbReference>
<organism evidence="2 3">
    <name type="scientific">Meganyctiphanes norvegica</name>
    <name type="common">Northern krill</name>
    <name type="synonym">Thysanopoda norvegica</name>
    <dbReference type="NCBI Taxonomy" id="48144"/>
    <lineage>
        <taxon>Eukaryota</taxon>
        <taxon>Metazoa</taxon>
        <taxon>Ecdysozoa</taxon>
        <taxon>Arthropoda</taxon>
        <taxon>Crustacea</taxon>
        <taxon>Multicrustacea</taxon>
        <taxon>Malacostraca</taxon>
        <taxon>Eumalacostraca</taxon>
        <taxon>Eucarida</taxon>
        <taxon>Euphausiacea</taxon>
        <taxon>Euphausiidae</taxon>
        <taxon>Meganyctiphanes</taxon>
    </lineage>
</organism>
<dbReference type="SMART" id="SM00034">
    <property type="entry name" value="CLECT"/>
    <property type="match status" value="1"/>
</dbReference>
<evidence type="ECO:0000259" key="1">
    <source>
        <dbReference type="PROSITE" id="PS50041"/>
    </source>
</evidence>
<accession>A0AAV2QE93</accession>
<dbReference type="Pfam" id="PF00059">
    <property type="entry name" value="Lectin_C"/>
    <property type="match status" value="1"/>
</dbReference>
<dbReference type="PROSITE" id="PS50041">
    <property type="entry name" value="C_TYPE_LECTIN_2"/>
    <property type="match status" value="1"/>
</dbReference>
<dbReference type="Proteomes" id="UP001497623">
    <property type="component" value="Unassembled WGS sequence"/>
</dbReference>
<feature type="non-terminal residue" evidence="2">
    <location>
        <position position="144"/>
    </location>
</feature>
<feature type="domain" description="C-type lectin" evidence="1">
    <location>
        <begin position="29"/>
        <end position="141"/>
    </location>
</feature>
<gene>
    <name evidence="2" type="ORF">MNOR_LOCUS10788</name>
</gene>
<keyword evidence="3" id="KW-1185">Reference proteome</keyword>
<feature type="non-terminal residue" evidence="2">
    <location>
        <position position="1"/>
    </location>
</feature>
<dbReference type="CDD" id="cd00037">
    <property type="entry name" value="CLECT"/>
    <property type="match status" value="1"/>
</dbReference>
<sequence length="144" mass="16488">KIQNLANLYSFQTPRVPCEAPYFKVLGFTGVECYNVHAEKMKWEAARKTCLSEGSDLAQPSDLDALWRYLNQNGMPGDYWMGGTDAIREGEWQWLNGELIRGPWHNNQPQGDGDCLDLLATKEQPVLNDYICHNAQSFICQRKF</sequence>
<name>A0AAV2QE93_MEGNR</name>
<comment type="caution">
    <text evidence="2">The sequence shown here is derived from an EMBL/GenBank/DDBJ whole genome shotgun (WGS) entry which is preliminary data.</text>
</comment>
<evidence type="ECO:0000313" key="3">
    <source>
        <dbReference type="Proteomes" id="UP001497623"/>
    </source>
</evidence>
<proteinExistence type="predicted"/>
<dbReference type="PANTHER" id="PTHR22801">
    <property type="entry name" value="LITHOSTATHINE"/>
    <property type="match status" value="1"/>
</dbReference>
<evidence type="ECO:0000313" key="2">
    <source>
        <dbReference type="EMBL" id="CAL4078920.1"/>
    </source>
</evidence>
<dbReference type="InterPro" id="IPR050801">
    <property type="entry name" value="Ca-Dep_Lectins_ImmuneDev"/>
</dbReference>
<dbReference type="AlphaFoldDB" id="A0AAV2QE93"/>
<dbReference type="InterPro" id="IPR016186">
    <property type="entry name" value="C-type_lectin-like/link_sf"/>
</dbReference>
<reference evidence="2 3" key="1">
    <citation type="submission" date="2024-05" db="EMBL/GenBank/DDBJ databases">
        <authorList>
            <person name="Wallberg A."/>
        </authorList>
    </citation>
    <scope>NUCLEOTIDE SEQUENCE [LARGE SCALE GENOMIC DNA]</scope>
</reference>
<dbReference type="EMBL" id="CAXKWB010005543">
    <property type="protein sequence ID" value="CAL4078920.1"/>
    <property type="molecule type" value="Genomic_DNA"/>
</dbReference>
<dbReference type="PANTHER" id="PTHR22801:SF63">
    <property type="entry name" value="C-TYPE LECTIN DOMAIN-CONTAINING PROTEIN"/>
    <property type="match status" value="1"/>
</dbReference>